<keyword evidence="3" id="KW-1185">Reference proteome</keyword>
<evidence type="ECO:0000313" key="2">
    <source>
        <dbReference type="EMBL" id="KAK3250434.1"/>
    </source>
</evidence>
<reference evidence="2 3" key="1">
    <citation type="journal article" date="2015" name="Genome Biol. Evol.">
        <title>Comparative Genomics of a Bacterivorous Green Alga Reveals Evolutionary Causalities and Consequences of Phago-Mixotrophic Mode of Nutrition.</title>
        <authorList>
            <person name="Burns J.A."/>
            <person name="Paasch A."/>
            <person name="Narechania A."/>
            <person name="Kim E."/>
        </authorList>
    </citation>
    <scope>NUCLEOTIDE SEQUENCE [LARGE SCALE GENOMIC DNA]</scope>
    <source>
        <strain evidence="2 3">PLY_AMNH</strain>
    </source>
</reference>
<protein>
    <submittedName>
        <fullName evidence="2">Uncharacterized protein</fullName>
    </submittedName>
</protein>
<feature type="region of interest" description="Disordered" evidence="1">
    <location>
        <begin position="1"/>
        <end position="24"/>
    </location>
</feature>
<organism evidence="2 3">
    <name type="scientific">Cymbomonas tetramitiformis</name>
    <dbReference type="NCBI Taxonomy" id="36881"/>
    <lineage>
        <taxon>Eukaryota</taxon>
        <taxon>Viridiplantae</taxon>
        <taxon>Chlorophyta</taxon>
        <taxon>Pyramimonadophyceae</taxon>
        <taxon>Pyramimonadales</taxon>
        <taxon>Pyramimonadaceae</taxon>
        <taxon>Cymbomonas</taxon>
    </lineage>
</organism>
<dbReference type="Proteomes" id="UP001190700">
    <property type="component" value="Unassembled WGS sequence"/>
</dbReference>
<gene>
    <name evidence="2" type="ORF">CYMTET_40186</name>
</gene>
<evidence type="ECO:0000313" key="3">
    <source>
        <dbReference type="Proteomes" id="UP001190700"/>
    </source>
</evidence>
<sequence>MTTPSATPPPGLVGPSAPTPLPPPVSKRIRLDTIFTVDPGAHYAKTPATPGLVISATTKKAIRQLRKEGFESAVAKNVLSSVLGAKDLRFTAGEKHADLVWLHLVEAIEKYFVNEVDTDGKRALLEISRRRDAQTEPLNALKCLIDHRFEANVDPDDGIRKFNEFVADAAHQLGVPLKPDVVKKHFLASLHSDFYASMRAEYRRLDQRHKVDILDLQSRLREEFKALTKNYKKKVTMTVPLAAAYYENTRGRRDDHGGSDCGNTTMLELVRELRKEGKEKEKSAFYRVGAKSNVDSAFHVATETFVPACTMPGCAGCYHTATDCPELSMNLCNANDDNVKAAHVHYPAHAFDEEDDETFAELCEHYGKAEVHKGPTANTFASPQKNILYVISILD</sequence>
<dbReference type="AlphaFoldDB" id="A0AAE0F3S0"/>
<dbReference type="EMBL" id="LGRX02026718">
    <property type="protein sequence ID" value="KAK3250434.1"/>
    <property type="molecule type" value="Genomic_DNA"/>
</dbReference>
<proteinExistence type="predicted"/>
<comment type="caution">
    <text evidence="2">The sequence shown here is derived from an EMBL/GenBank/DDBJ whole genome shotgun (WGS) entry which is preliminary data.</text>
</comment>
<accession>A0AAE0F3S0</accession>
<name>A0AAE0F3S0_9CHLO</name>
<evidence type="ECO:0000256" key="1">
    <source>
        <dbReference type="SAM" id="MobiDB-lite"/>
    </source>
</evidence>